<dbReference type="RefSeq" id="XP_009041365.1">
    <property type="nucleotide sequence ID" value="XM_009043117.1"/>
</dbReference>
<name>F0YLQ1_AURAN</name>
<dbReference type="SUPFAM" id="SSF117281">
    <property type="entry name" value="Kelch motif"/>
    <property type="match status" value="1"/>
</dbReference>
<evidence type="ECO:0000256" key="7">
    <source>
        <dbReference type="SAM" id="SignalP"/>
    </source>
</evidence>
<evidence type="ECO:0000256" key="5">
    <source>
        <dbReference type="SAM" id="MobiDB-lite"/>
    </source>
</evidence>
<dbReference type="PANTHER" id="PTHR15549">
    <property type="entry name" value="PAIRED IMMUNOGLOBULIN-LIKE TYPE 2 RECEPTOR"/>
    <property type="match status" value="1"/>
</dbReference>
<proteinExistence type="predicted"/>
<evidence type="ECO:0000256" key="1">
    <source>
        <dbReference type="ARBA" id="ARBA00004167"/>
    </source>
</evidence>
<dbReference type="PANTHER" id="PTHR15549:SF26">
    <property type="entry name" value="AXIAL BUDDING PATTERN PROTEIN 2-RELATED"/>
    <property type="match status" value="1"/>
</dbReference>
<dbReference type="OrthoDB" id="10629946at2759"/>
<feature type="chain" id="PRO_5003263118" evidence="7">
    <location>
        <begin position="18"/>
        <end position="988"/>
    </location>
</feature>
<evidence type="ECO:0000313" key="8">
    <source>
        <dbReference type="EMBL" id="EGB03941.1"/>
    </source>
</evidence>
<evidence type="ECO:0000256" key="2">
    <source>
        <dbReference type="ARBA" id="ARBA00022692"/>
    </source>
</evidence>
<feature type="compositionally biased region" description="Pro residues" evidence="5">
    <location>
        <begin position="923"/>
        <end position="941"/>
    </location>
</feature>
<organism evidence="9">
    <name type="scientific">Aureococcus anophagefferens</name>
    <name type="common">Harmful bloom alga</name>
    <dbReference type="NCBI Taxonomy" id="44056"/>
    <lineage>
        <taxon>Eukaryota</taxon>
        <taxon>Sar</taxon>
        <taxon>Stramenopiles</taxon>
        <taxon>Ochrophyta</taxon>
        <taxon>Pelagophyceae</taxon>
        <taxon>Pelagomonadales</taxon>
        <taxon>Pelagomonadaceae</taxon>
        <taxon>Aureococcus</taxon>
    </lineage>
</organism>
<evidence type="ECO:0000256" key="3">
    <source>
        <dbReference type="ARBA" id="ARBA00022989"/>
    </source>
</evidence>
<dbReference type="AlphaFoldDB" id="F0YLQ1"/>
<keyword evidence="4 6" id="KW-0472">Membrane</keyword>
<dbReference type="KEGG" id="aaf:AURANDRAFT_72644"/>
<dbReference type="Proteomes" id="UP000002729">
    <property type="component" value="Unassembled WGS sequence"/>
</dbReference>
<gene>
    <name evidence="8" type="ORF">AURANDRAFT_72644</name>
</gene>
<dbReference type="GO" id="GO:0016020">
    <property type="term" value="C:membrane"/>
    <property type="evidence" value="ECO:0007669"/>
    <property type="project" value="UniProtKB-SubCell"/>
</dbReference>
<evidence type="ECO:0000313" key="9">
    <source>
        <dbReference type="Proteomes" id="UP000002729"/>
    </source>
</evidence>
<feature type="region of interest" description="Disordered" evidence="5">
    <location>
        <begin position="383"/>
        <end position="430"/>
    </location>
</feature>
<keyword evidence="9" id="KW-1185">Reference proteome</keyword>
<dbReference type="GeneID" id="20228804"/>
<feature type="transmembrane region" description="Helical" evidence="6">
    <location>
        <begin position="434"/>
        <end position="456"/>
    </location>
</feature>
<dbReference type="InterPro" id="IPR015915">
    <property type="entry name" value="Kelch-typ_b-propeller"/>
</dbReference>
<dbReference type="EMBL" id="GL833158">
    <property type="protein sequence ID" value="EGB03941.1"/>
    <property type="molecule type" value="Genomic_DNA"/>
</dbReference>
<keyword evidence="2 6" id="KW-0812">Transmembrane</keyword>
<comment type="subcellular location">
    <subcellularLocation>
        <location evidence="1">Membrane</location>
        <topology evidence="1">Single-pass membrane protein</topology>
    </subcellularLocation>
</comment>
<keyword evidence="3 6" id="KW-1133">Transmembrane helix</keyword>
<dbReference type="GO" id="GO:0071944">
    <property type="term" value="C:cell periphery"/>
    <property type="evidence" value="ECO:0007669"/>
    <property type="project" value="UniProtKB-ARBA"/>
</dbReference>
<dbReference type="Gene3D" id="2.120.10.80">
    <property type="entry name" value="Kelch-type beta propeller"/>
    <property type="match status" value="1"/>
</dbReference>
<feature type="region of interest" description="Disordered" evidence="5">
    <location>
        <begin position="919"/>
        <end position="944"/>
    </location>
</feature>
<dbReference type="InParanoid" id="F0YLQ1"/>
<feature type="signal peptide" evidence="7">
    <location>
        <begin position="1"/>
        <end position="17"/>
    </location>
</feature>
<reference evidence="8 9" key="1">
    <citation type="journal article" date="2011" name="Proc. Natl. Acad. Sci. U.S.A.">
        <title>Niche of harmful alga Aureococcus anophagefferens revealed through ecogenomics.</title>
        <authorList>
            <person name="Gobler C.J."/>
            <person name="Berry D.L."/>
            <person name="Dyhrman S.T."/>
            <person name="Wilhelm S.W."/>
            <person name="Salamov A."/>
            <person name="Lobanov A.V."/>
            <person name="Zhang Y."/>
            <person name="Collier J.L."/>
            <person name="Wurch L.L."/>
            <person name="Kustka A.B."/>
            <person name="Dill B.D."/>
            <person name="Shah M."/>
            <person name="VerBerkmoes N.C."/>
            <person name="Kuo A."/>
            <person name="Terry A."/>
            <person name="Pangilinan J."/>
            <person name="Lindquist E.A."/>
            <person name="Lucas S."/>
            <person name="Paulsen I.T."/>
            <person name="Hattenrath-Lehmann T.K."/>
            <person name="Talmage S.C."/>
            <person name="Walker E.A."/>
            <person name="Koch F."/>
            <person name="Burson A.M."/>
            <person name="Marcoval M.A."/>
            <person name="Tang Y.Z."/>
            <person name="Lecleir G.R."/>
            <person name="Coyne K.J."/>
            <person name="Berg G.M."/>
            <person name="Bertrand E.M."/>
            <person name="Saito M.A."/>
            <person name="Gladyshev V.N."/>
            <person name="Grigoriev I.V."/>
        </authorList>
    </citation>
    <scope>NUCLEOTIDE SEQUENCE [LARGE SCALE GENOMIC DNA]</scope>
    <source>
        <strain evidence="9">CCMP 1984</strain>
    </source>
</reference>
<keyword evidence="7" id="KW-0732">Signal</keyword>
<evidence type="ECO:0000256" key="6">
    <source>
        <dbReference type="SAM" id="Phobius"/>
    </source>
</evidence>
<protein>
    <submittedName>
        <fullName evidence="8">Uncharacterized protein</fullName>
    </submittedName>
</protein>
<sequence length="988" mass="104635">MRQVMCAILALAFGATALERVAGGGDVVYKGIPGTGAGDVNARVFKGVPGTGADADADAWAGVAEDASSLLKMEDTLRRQLENKRDWVFSYDFADAEPTAKPTSSPTFTPCDVEGEYRYYLALYDYGGDGWEGATYTLYKYVGVRQGEQILTGTVETGSEEVINFCLPNGLYAVDFGGGSDDGEIGIQFLPDDLQMITTCTGPCVERFLAVDGIVMPPTEPPTASNFGQPTAFDASQTAWMYLSFLVDGLNGEALISEAGFSAFAYAINDVIPFLTGPEAVADLTATFGEARRRQLLQAAGDDTASIEAVILMDTCAMAGHNSNDDCLDAMVEDVAIAIADGVMLERILYWADYFGLDLGDDFTVVSIVSDPEPYWVYAPTAAPSAKPTAAPTTTTTTAAPTPVTTTAAPPVTDAPDSGSSSKKKSSDDGLDSGAMAGIIVAIVVVLLLVMGGVYFKQRERKATERKDSWDISTMFTDEQNLPPADQMVAETPAGDQPQALQKITQAAELPESDLRGAAAPRAAGQMPLQYDLTVGDLVVAATAWKGVMVGDRGVVVEPGEDLPYKRCRIKFDDGKGTYVYTKGQQARRVPILGGYVLGDGVLANAARPGQINVGDRGVVVGRGRSLQDALLVRFPNGVDAEISAGRARPASVVVVPGAPPIFKGDVVLALVDYETVTVGDRGVVVGPCCDPAMSRPDLRVLVDFENKAAYNFRSDAHLRLAPLVEGTNFVRGDKVILPGLDKKVIGVVIGVGRCAGTLAVKGYGALPRDVALARLKHAPLVAGAPHFAKGTRVVAKVAYNEVRVGDRGVVVGPCMQPEMQNAAKRVLVDFGRKGVYNYHVDTQLTCVHGDEDAPEATAYDADSDTWTKIENMPGGERYGMASVVHDGKLFVFGGRASGPVFCAIDDGKPMPPAMLLYEPGAEPLPPADEPAAEPPPPPPKQLTGAAALLETLDKFKAANGGVDDRYYAAMRSALEELEIEEREEQGS</sequence>
<accession>F0YLQ1</accession>
<evidence type="ECO:0000256" key="4">
    <source>
        <dbReference type="ARBA" id="ARBA00023136"/>
    </source>
</evidence>
<dbReference type="InterPro" id="IPR051694">
    <property type="entry name" value="Immunoregulatory_rcpt-like"/>
</dbReference>
<feature type="compositionally biased region" description="Low complexity" evidence="5">
    <location>
        <begin position="383"/>
        <end position="421"/>
    </location>
</feature>